<gene>
    <name evidence="2" type="ORF">FJV41_11635</name>
</gene>
<dbReference type="RefSeq" id="WP_141642520.1">
    <property type="nucleotide sequence ID" value="NZ_VIFM01000035.1"/>
</dbReference>
<evidence type="ECO:0000313" key="2">
    <source>
        <dbReference type="EMBL" id="TQF15800.1"/>
    </source>
</evidence>
<dbReference type="InterPro" id="IPR025597">
    <property type="entry name" value="DUF4345"/>
</dbReference>
<sequence length="143" mass="14820">MRNRVTKTVLLVAGVSGSLIGTPLLFIPKVFHGWSGIDLGGQVSLLSEVRAPGGALLACGLLIMAGALWPRMTFTSLVVSTTLYLSYGVSRVLSLVLDGAPAPELVAAMVAELLIGTLCAALLLGRERANSRPLTPPEAVPSV</sequence>
<dbReference type="Proteomes" id="UP000315369">
    <property type="component" value="Unassembled WGS sequence"/>
</dbReference>
<dbReference type="AlphaFoldDB" id="A0A540X3J7"/>
<reference evidence="2 3" key="1">
    <citation type="submission" date="2019-06" db="EMBL/GenBank/DDBJ databases">
        <authorList>
            <person name="Livingstone P."/>
            <person name="Whitworth D."/>
        </authorList>
    </citation>
    <scope>NUCLEOTIDE SEQUENCE [LARGE SCALE GENOMIC DNA]</scope>
    <source>
        <strain evidence="2 3">AM401</strain>
    </source>
</reference>
<evidence type="ECO:0000256" key="1">
    <source>
        <dbReference type="SAM" id="Phobius"/>
    </source>
</evidence>
<dbReference type="Pfam" id="PF14248">
    <property type="entry name" value="DUF4345"/>
    <property type="match status" value="1"/>
</dbReference>
<keyword evidence="1" id="KW-1133">Transmembrane helix</keyword>
<organism evidence="2 3">
    <name type="scientific">Myxococcus llanfairpwllgwyngyllgogerychwyrndrobwllllantysiliogogogochensis</name>
    <dbReference type="NCBI Taxonomy" id="2590453"/>
    <lineage>
        <taxon>Bacteria</taxon>
        <taxon>Pseudomonadati</taxon>
        <taxon>Myxococcota</taxon>
        <taxon>Myxococcia</taxon>
        <taxon>Myxococcales</taxon>
        <taxon>Cystobacterineae</taxon>
        <taxon>Myxococcaceae</taxon>
        <taxon>Myxococcus</taxon>
    </lineage>
</organism>
<comment type="caution">
    <text evidence="2">The sequence shown here is derived from an EMBL/GenBank/DDBJ whole genome shotgun (WGS) entry which is preliminary data.</text>
</comment>
<protein>
    <submittedName>
        <fullName evidence="2">DUF4345 domain-containing protein</fullName>
    </submittedName>
</protein>
<feature type="transmembrane region" description="Helical" evidence="1">
    <location>
        <begin position="76"/>
        <end position="93"/>
    </location>
</feature>
<keyword evidence="3" id="KW-1185">Reference proteome</keyword>
<evidence type="ECO:0000313" key="3">
    <source>
        <dbReference type="Proteomes" id="UP000315369"/>
    </source>
</evidence>
<name>A0A540X3J7_9BACT</name>
<feature type="transmembrane region" description="Helical" evidence="1">
    <location>
        <begin position="105"/>
        <end position="124"/>
    </location>
</feature>
<accession>A0A540X3J7</accession>
<keyword evidence="1" id="KW-0472">Membrane</keyword>
<feature type="transmembrane region" description="Helical" evidence="1">
    <location>
        <begin position="51"/>
        <end position="69"/>
    </location>
</feature>
<feature type="transmembrane region" description="Helical" evidence="1">
    <location>
        <begin position="9"/>
        <end position="31"/>
    </location>
</feature>
<dbReference type="EMBL" id="VIFM01000035">
    <property type="protein sequence ID" value="TQF15800.1"/>
    <property type="molecule type" value="Genomic_DNA"/>
</dbReference>
<keyword evidence="1" id="KW-0812">Transmembrane</keyword>
<proteinExistence type="predicted"/>
<dbReference type="OrthoDB" id="583466at2"/>